<sequence length="77" mass="8641">MRTSEVAGWMERLGRGRGLDGEKAYPASPLILRCPVLQARWFGLECAKDENAWLQARWFGLECAKDENVRCKLAGSA</sequence>
<accession>A0A3D9ITE7</accession>
<dbReference type="EMBL" id="QRDZ01000023">
    <property type="protein sequence ID" value="RED64386.1"/>
    <property type="molecule type" value="Genomic_DNA"/>
</dbReference>
<comment type="caution">
    <text evidence="1">The sequence shown here is derived from an EMBL/GenBank/DDBJ whole genome shotgun (WGS) entry which is preliminary data.</text>
</comment>
<organism evidence="1 2">
    <name type="scientific">Cohnella phaseoli</name>
    <dbReference type="NCBI Taxonomy" id="456490"/>
    <lineage>
        <taxon>Bacteria</taxon>
        <taxon>Bacillati</taxon>
        <taxon>Bacillota</taxon>
        <taxon>Bacilli</taxon>
        <taxon>Bacillales</taxon>
        <taxon>Paenibacillaceae</taxon>
        <taxon>Cohnella</taxon>
    </lineage>
</organism>
<evidence type="ECO:0000313" key="1">
    <source>
        <dbReference type="EMBL" id="RED64386.1"/>
    </source>
</evidence>
<keyword evidence="2" id="KW-1185">Reference proteome</keyword>
<name>A0A3D9ITE7_9BACL</name>
<dbReference type="AlphaFoldDB" id="A0A3D9ITE7"/>
<dbReference type="Proteomes" id="UP000256977">
    <property type="component" value="Unassembled WGS sequence"/>
</dbReference>
<evidence type="ECO:0000313" key="2">
    <source>
        <dbReference type="Proteomes" id="UP000256977"/>
    </source>
</evidence>
<gene>
    <name evidence="1" type="ORF">DFP98_12358</name>
</gene>
<protein>
    <submittedName>
        <fullName evidence="1">Uncharacterized protein</fullName>
    </submittedName>
</protein>
<proteinExistence type="predicted"/>
<reference evidence="1 2" key="1">
    <citation type="submission" date="2018-07" db="EMBL/GenBank/DDBJ databases">
        <title>Genomic Encyclopedia of Type Strains, Phase III (KMG-III): the genomes of soil and plant-associated and newly described type strains.</title>
        <authorList>
            <person name="Whitman W."/>
        </authorList>
    </citation>
    <scope>NUCLEOTIDE SEQUENCE [LARGE SCALE GENOMIC DNA]</scope>
    <source>
        <strain evidence="1 2">CECT 7287</strain>
    </source>
</reference>
<dbReference type="RefSeq" id="WP_147310273.1">
    <property type="nucleotide sequence ID" value="NZ_QRDZ01000023.1"/>
</dbReference>